<feature type="transmembrane region" description="Helical" evidence="9">
    <location>
        <begin position="16"/>
        <end position="38"/>
    </location>
</feature>
<keyword evidence="9" id="KW-0472">Membrane</keyword>
<dbReference type="GO" id="GO:0000155">
    <property type="term" value="F:phosphorelay sensor kinase activity"/>
    <property type="evidence" value="ECO:0007669"/>
    <property type="project" value="InterPro"/>
</dbReference>
<feature type="domain" description="Signal transduction histidine kinase subgroup 3 dimerisation and phosphoacceptor" evidence="10">
    <location>
        <begin position="197"/>
        <end position="261"/>
    </location>
</feature>
<evidence type="ECO:0000313" key="11">
    <source>
        <dbReference type="EMBL" id="SDB83250.1"/>
    </source>
</evidence>
<evidence type="ECO:0000256" key="3">
    <source>
        <dbReference type="ARBA" id="ARBA00022553"/>
    </source>
</evidence>
<evidence type="ECO:0000256" key="4">
    <source>
        <dbReference type="ARBA" id="ARBA00022679"/>
    </source>
</evidence>
<feature type="transmembrane region" description="Helical" evidence="9">
    <location>
        <begin position="73"/>
        <end position="89"/>
    </location>
</feature>
<dbReference type="EC" id="2.7.13.3" evidence="2"/>
<sequence>MADHNDVEAPRWRRLAAWWAVTLLIQATYLFLTFVTLVDWALTFAWRPVSPVMTVILILVTLSVFARTRFPRVFFAAPLTFALAFAYGFEPRVPTLTGLLFLIIVSGSVAFSTVSFPIAAAAAISISTAFTLGLVVVRGVSPFHLIPLFMTAGMAIALFSGQLSSARRRLIDAARRRALEAEETREAVAATRVAEQRLATARDLHDVVGHRIAAINLHAGLANATLETEPQQARASLSVVEESAGRILDEIGALLRALRRDDAGALPTPMTARELPRLVNTLSAGGLPIELSVDDALPQLDPEVDEALYRILEETLVNAYKHGAPGAQASARIGWDGRAITVDVTNTIEDAGSPSRSTGLGLVGISERARALGGTLTVTREMGHFMVGVNIPVGTA</sequence>
<evidence type="ECO:0000256" key="9">
    <source>
        <dbReference type="SAM" id="Phobius"/>
    </source>
</evidence>
<reference evidence="11 12" key="1">
    <citation type="submission" date="2016-09" db="EMBL/GenBank/DDBJ databases">
        <authorList>
            <person name="Capua I."/>
            <person name="De Benedictis P."/>
            <person name="Joannis T."/>
            <person name="Lombin L.H."/>
            <person name="Cattoli G."/>
        </authorList>
    </citation>
    <scope>NUCLEOTIDE SEQUENCE [LARGE SCALE GENOMIC DNA]</scope>
    <source>
        <strain evidence="11 12">NIO-1002</strain>
    </source>
</reference>
<evidence type="ECO:0000256" key="5">
    <source>
        <dbReference type="ARBA" id="ARBA00022741"/>
    </source>
</evidence>
<feature type="transmembrane region" description="Helical" evidence="9">
    <location>
        <begin position="95"/>
        <end position="111"/>
    </location>
</feature>
<evidence type="ECO:0000256" key="6">
    <source>
        <dbReference type="ARBA" id="ARBA00022777"/>
    </source>
</evidence>
<keyword evidence="4" id="KW-0808">Transferase</keyword>
<keyword evidence="9" id="KW-1133">Transmembrane helix</keyword>
<dbReference type="Pfam" id="PF07730">
    <property type="entry name" value="HisKA_3"/>
    <property type="match status" value="1"/>
</dbReference>
<dbReference type="Gene3D" id="1.20.5.1930">
    <property type="match status" value="1"/>
</dbReference>
<keyword evidence="3" id="KW-0597">Phosphoprotein</keyword>
<evidence type="ECO:0000256" key="1">
    <source>
        <dbReference type="ARBA" id="ARBA00000085"/>
    </source>
</evidence>
<evidence type="ECO:0000256" key="8">
    <source>
        <dbReference type="ARBA" id="ARBA00023012"/>
    </source>
</evidence>
<dbReference type="PANTHER" id="PTHR24421:SF10">
    <property type="entry name" value="NITRATE_NITRITE SENSOR PROTEIN NARQ"/>
    <property type="match status" value="1"/>
</dbReference>
<feature type="transmembrane region" description="Helical" evidence="9">
    <location>
        <begin position="118"/>
        <end position="137"/>
    </location>
</feature>
<feature type="transmembrane region" description="Helical" evidence="9">
    <location>
        <begin position="44"/>
        <end position="66"/>
    </location>
</feature>
<keyword evidence="7" id="KW-0067">ATP-binding</keyword>
<protein>
    <recommendedName>
        <fullName evidence="2">histidine kinase</fullName>
        <ecNumber evidence="2">2.7.13.3</ecNumber>
    </recommendedName>
</protein>
<gene>
    <name evidence="11" type="ORF">SAMN05216418_0442</name>
</gene>
<dbReference type="InterPro" id="IPR036890">
    <property type="entry name" value="HATPase_C_sf"/>
</dbReference>
<name>A0A1G6GMJ8_9MICO</name>
<dbReference type="RefSeq" id="WP_058230756.1">
    <property type="nucleotide sequence ID" value="NZ_FMYG01000001.1"/>
</dbReference>
<evidence type="ECO:0000256" key="7">
    <source>
        <dbReference type="ARBA" id="ARBA00022840"/>
    </source>
</evidence>
<keyword evidence="8" id="KW-0902">Two-component regulatory system</keyword>
<dbReference type="Proteomes" id="UP000183203">
    <property type="component" value="Unassembled WGS sequence"/>
</dbReference>
<dbReference type="Gene3D" id="3.30.565.10">
    <property type="entry name" value="Histidine kinase-like ATPase, C-terminal domain"/>
    <property type="match status" value="1"/>
</dbReference>
<dbReference type="AlphaFoldDB" id="A0A1G6GMJ8"/>
<keyword evidence="9" id="KW-0812">Transmembrane</keyword>
<dbReference type="STRING" id="993073.AS029_01015"/>
<dbReference type="GO" id="GO:0046983">
    <property type="term" value="F:protein dimerization activity"/>
    <property type="evidence" value="ECO:0007669"/>
    <property type="project" value="InterPro"/>
</dbReference>
<dbReference type="SUPFAM" id="SSF55874">
    <property type="entry name" value="ATPase domain of HSP90 chaperone/DNA topoisomerase II/histidine kinase"/>
    <property type="match status" value="1"/>
</dbReference>
<feature type="transmembrane region" description="Helical" evidence="9">
    <location>
        <begin position="143"/>
        <end position="161"/>
    </location>
</feature>
<organism evidence="11 12">
    <name type="scientific">Microbacterium enclense</name>
    <dbReference type="NCBI Taxonomy" id="993073"/>
    <lineage>
        <taxon>Bacteria</taxon>
        <taxon>Bacillati</taxon>
        <taxon>Actinomycetota</taxon>
        <taxon>Actinomycetes</taxon>
        <taxon>Micrococcales</taxon>
        <taxon>Microbacteriaceae</taxon>
        <taxon>Microbacterium</taxon>
    </lineage>
</organism>
<keyword evidence="6 11" id="KW-0418">Kinase</keyword>
<evidence type="ECO:0000259" key="10">
    <source>
        <dbReference type="Pfam" id="PF07730"/>
    </source>
</evidence>
<comment type="catalytic activity">
    <reaction evidence="1">
        <text>ATP + protein L-histidine = ADP + protein N-phospho-L-histidine.</text>
        <dbReference type="EC" id="2.7.13.3"/>
    </reaction>
</comment>
<accession>A0A1G6GMJ8</accession>
<keyword evidence="5" id="KW-0547">Nucleotide-binding</keyword>
<evidence type="ECO:0000256" key="2">
    <source>
        <dbReference type="ARBA" id="ARBA00012438"/>
    </source>
</evidence>
<dbReference type="GO" id="GO:0016020">
    <property type="term" value="C:membrane"/>
    <property type="evidence" value="ECO:0007669"/>
    <property type="project" value="InterPro"/>
</dbReference>
<dbReference type="CDD" id="cd16917">
    <property type="entry name" value="HATPase_UhpB-NarQ-NarX-like"/>
    <property type="match status" value="1"/>
</dbReference>
<proteinExistence type="predicted"/>
<dbReference type="InterPro" id="IPR050482">
    <property type="entry name" value="Sensor_HK_TwoCompSys"/>
</dbReference>
<dbReference type="EMBL" id="FMYG01000001">
    <property type="protein sequence ID" value="SDB83250.1"/>
    <property type="molecule type" value="Genomic_DNA"/>
</dbReference>
<dbReference type="PANTHER" id="PTHR24421">
    <property type="entry name" value="NITRATE/NITRITE SENSOR PROTEIN NARX-RELATED"/>
    <property type="match status" value="1"/>
</dbReference>
<dbReference type="GO" id="GO:0005524">
    <property type="term" value="F:ATP binding"/>
    <property type="evidence" value="ECO:0007669"/>
    <property type="project" value="UniProtKB-KW"/>
</dbReference>
<evidence type="ECO:0000313" key="12">
    <source>
        <dbReference type="Proteomes" id="UP000183203"/>
    </source>
</evidence>
<dbReference type="InterPro" id="IPR011712">
    <property type="entry name" value="Sig_transdc_His_kin_sub3_dim/P"/>
</dbReference>